<dbReference type="InterPro" id="IPR027417">
    <property type="entry name" value="P-loop_NTPase"/>
</dbReference>
<dbReference type="CDD" id="cd03241">
    <property type="entry name" value="ABC_RecN"/>
    <property type="match status" value="2"/>
</dbReference>
<dbReference type="InterPro" id="IPR004604">
    <property type="entry name" value="DNA_recomb/repair_RecN"/>
</dbReference>
<dbReference type="PIRSF" id="PIRSF003128">
    <property type="entry name" value="RecN"/>
    <property type="match status" value="1"/>
</dbReference>
<dbReference type="GO" id="GO:0006310">
    <property type="term" value="P:DNA recombination"/>
    <property type="evidence" value="ECO:0007669"/>
    <property type="project" value="InterPro"/>
</dbReference>
<keyword evidence="4" id="KW-0547">Nucleotide-binding</keyword>
<protein>
    <recommendedName>
        <fullName evidence="3 9">DNA repair protein RecN</fullName>
    </recommendedName>
    <alternativeName>
        <fullName evidence="8 9">Recombination protein N</fullName>
    </alternativeName>
</protein>
<feature type="domain" description="RecF/RecN/SMC N-terminal" evidence="10">
    <location>
        <begin position="14"/>
        <end position="512"/>
    </location>
</feature>
<dbReference type="GO" id="GO:0043590">
    <property type="term" value="C:bacterial nucleoid"/>
    <property type="evidence" value="ECO:0007669"/>
    <property type="project" value="TreeGrafter"/>
</dbReference>
<dbReference type="SUPFAM" id="SSF52540">
    <property type="entry name" value="P-loop containing nucleoside triphosphate hydrolases"/>
    <property type="match status" value="2"/>
</dbReference>
<keyword evidence="12" id="KW-1185">Reference proteome</keyword>
<dbReference type="HOGENOM" id="CLU_018297_3_1_5"/>
<dbReference type="Pfam" id="PF02463">
    <property type="entry name" value="SMC_N"/>
    <property type="match status" value="1"/>
</dbReference>
<dbReference type="InterPro" id="IPR003395">
    <property type="entry name" value="RecF/RecN/SMC_N"/>
</dbReference>
<keyword evidence="5 9" id="KW-0227">DNA damage</keyword>
<evidence type="ECO:0000259" key="10">
    <source>
        <dbReference type="Pfam" id="PF02463"/>
    </source>
</evidence>
<keyword evidence="7 9" id="KW-0234">DNA repair</keyword>
<dbReference type="eggNOG" id="COG0497">
    <property type="taxonomic scope" value="Bacteria"/>
</dbReference>
<dbReference type="Proteomes" id="UP000033220">
    <property type="component" value="Chromosome DSM 122"/>
</dbReference>
<proteinExistence type="inferred from homology"/>
<dbReference type="KEGG" id="rpm:RSPPHO_02301"/>
<evidence type="ECO:0000256" key="2">
    <source>
        <dbReference type="ARBA" id="ARBA00009441"/>
    </source>
</evidence>
<reference evidence="11 12" key="1">
    <citation type="submission" date="2012-02" db="EMBL/GenBank/DDBJ databases">
        <title>Shotgun genome sequence of Phaeospirillum photometricum DSM 122.</title>
        <authorList>
            <person name="Duquesne K."/>
            <person name="Sturgis J."/>
        </authorList>
    </citation>
    <scope>NUCLEOTIDE SEQUENCE [LARGE SCALE GENOMIC DNA]</scope>
    <source>
        <strain evidence="12">DSM122</strain>
    </source>
</reference>
<dbReference type="NCBIfam" id="NF008121">
    <property type="entry name" value="PRK10869.1"/>
    <property type="match status" value="1"/>
</dbReference>
<accession>H6SLR2</accession>
<dbReference type="GO" id="GO:0009432">
    <property type="term" value="P:SOS response"/>
    <property type="evidence" value="ECO:0007669"/>
    <property type="project" value="TreeGrafter"/>
</dbReference>
<gene>
    <name evidence="11" type="ORF">RSPPHO_02301</name>
</gene>
<keyword evidence="6" id="KW-0067">ATP-binding</keyword>
<evidence type="ECO:0000256" key="8">
    <source>
        <dbReference type="ARBA" id="ARBA00033408"/>
    </source>
</evidence>
<evidence type="ECO:0000256" key="1">
    <source>
        <dbReference type="ARBA" id="ARBA00003618"/>
    </source>
</evidence>
<dbReference type="GO" id="GO:0006281">
    <property type="term" value="P:DNA repair"/>
    <property type="evidence" value="ECO:0007669"/>
    <property type="project" value="UniProtKB-KW"/>
</dbReference>
<dbReference type="OrthoDB" id="9806954at2"/>
<organism evidence="11 12">
    <name type="scientific">Pararhodospirillum photometricum DSM 122</name>
    <dbReference type="NCBI Taxonomy" id="1150469"/>
    <lineage>
        <taxon>Bacteria</taxon>
        <taxon>Pseudomonadati</taxon>
        <taxon>Pseudomonadota</taxon>
        <taxon>Alphaproteobacteria</taxon>
        <taxon>Rhodospirillales</taxon>
        <taxon>Rhodospirillaceae</taxon>
        <taxon>Pararhodospirillum</taxon>
    </lineage>
</organism>
<evidence type="ECO:0000256" key="5">
    <source>
        <dbReference type="ARBA" id="ARBA00022763"/>
    </source>
</evidence>
<dbReference type="STRING" id="1150469.RSPPHO_02301"/>
<comment type="similarity">
    <text evidence="2 9">Belongs to the RecN family.</text>
</comment>
<dbReference type="GO" id="GO:0005524">
    <property type="term" value="F:ATP binding"/>
    <property type="evidence" value="ECO:0007669"/>
    <property type="project" value="UniProtKB-KW"/>
</dbReference>
<dbReference type="Gene3D" id="3.40.50.300">
    <property type="entry name" value="P-loop containing nucleotide triphosphate hydrolases"/>
    <property type="match status" value="2"/>
</dbReference>
<evidence type="ECO:0000256" key="4">
    <source>
        <dbReference type="ARBA" id="ARBA00022741"/>
    </source>
</evidence>
<dbReference type="RefSeq" id="WP_014415561.1">
    <property type="nucleotide sequence ID" value="NC_017059.1"/>
</dbReference>
<dbReference type="NCBIfam" id="TIGR00634">
    <property type="entry name" value="recN"/>
    <property type="match status" value="1"/>
</dbReference>
<evidence type="ECO:0000256" key="9">
    <source>
        <dbReference type="PIRNR" id="PIRNR003128"/>
    </source>
</evidence>
<name>H6SLR2_PARPM</name>
<evidence type="ECO:0000313" key="12">
    <source>
        <dbReference type="Proteomes" id="UP000033220"/>
    </source>
</evidence>
<dbReference type="PANTHER" id="PTHR11059">
    <property type="entry name" value="DNA REPAIR PROTEIN RECN"/>
    <property type="match status" value="1"/>
</dbReference>
<evidence type="ECO:0000256" key="7">
    <source>
        <dbReference type="ARBA" id="ARBA00023204"/>
    </source>
</evidence>
<evidence type="ECO:0000256" key="6">
    <source>
        <dbReference type="ARBA" id="ARBA00022840"/>
    </source>
</evidence>
<dbReference type="FunFam" id="3.40.50.300:FF:000356">
    <property type="entry name" value="DNA repair protein RecN"/>
    <property type="match status" value="1"/>
</dbReference>
<evidence type="ECO:0000256" key="3">
    <source>
        <dbReference type="ARBA" id="ARBA00021315"/>
    </source>
</evidence>
<sequence>MLTFLSIRDVVLIERLDLTFGPGLGVLTGETGAGKSILLDSVSLALGGRADSALVRKGADKLSVTAGFTLAPDHPARLVLAEAGLEADPGEPVMVRRVVNADGRSRAFVNDQATSASLLKTLGRSLVEVHGQFESHGLLDPNRHGPVLDAFGPATAPAVAATTEAHGAWRAAARARADAEAVLARARAEEDLLRATVEDLRALAPQPGEEEQLAEERSFLQNGEKLAEGLSGALAALSGSADVEGTLRHALRALDRVTPLAGTVLEPVVQGLDRAAVELAEARAGLESIINRLDMDPRRLETVEERLFALRGQARKHGVTVEALPDLLAEAEQGLESLDGEDARLDDLRRAEDQARTAYLAAARALSTVRRAAAAALDAAIAAELAPLKLEKARFQTRVEDQPEDQWGPRGLDRVTFLVATNPGADPGPLHKVASGGELSRFMLALKVVLAADGEVSTLVFDEVDAGIGGATAAAVGERLARLGQAVQVLVVTHSPQVAARGQTHYRVSKSQRDDGLPGTTVSVLSDEQRLEEIARMLAGAEVTGAARAAAADLLAATG</sequence>
<comment type="function">
    <text evidence="1 9">May be involved in recombinational repair of damaged DNA.</text>
</comment>
<dbReference type="EMBL" id="HE663493">
    <property type="protein sequence ID" value="CCG08927.1"/>
    <property type="molecule type" value="Genomic_DNA"/>
</dbReference>
<dbReference type="AlphaFoldDB" id="H6SLR2"/>
<dbReference type="PATRIC" id="fig|1150469.3.peg.2590"/>
<evidence type="ECO:0000313" key="11">
    <source>
        <dbReference type="EMBL" id="CCG08927.1"/>
    </source>
</evidence>
<dbReference type="PANTHER" id="PTHR11059:SF0">
    <property type="entry name" value="DNA REPAIR PROTEIN RECN"/>
    <property type="match status" value="1"/>
</dbReference>